<evidence type="ECO:0000256" key="5">
    <source>
        <dbReference type="PROSITE-ProRule" id="PRU00042"/>
    </source>
</evidence>
<accession>A0A8H5BXS2</accession>
<dbReference type="PANTHER" id="PTHR19818:SF139">
    <property type="entry name" value="PAIR-RULE PROTEIN ODD-PAIRED"/>
    <property type="match status" value="1"/>
</dbReference>
<dbReference type="FunFam" id="3.30.160.60:FF:000100">
    <property type="entry name" value="Zinc finger 45-like"/>
    <property type="match status" value="1"/>
</dbReference>
<dbReference type="EMBL" id="JAACJK010000113">
    <property type="protein sequence ID" value="KAF5331520.1"/>
    <property type="molecule type" value="Genomic_DNA"/>
</dbReference>
<dbReference type="InterPro" id="IPR036236">
    <property type="entry name" value="Znf_C2H2_sf"/>
</dbReference>
<dbReference type="PANTHER" id="PTHR19818">
    <property type="entry name" value="ZINC FINGER PROTEIN ZIC AND GLI"/>
    <property type="match status" value="1"/>
</dbReference>
<keyword evidence="3 5" id="KW-0863">Zinc-finger</keyword>
<evidence type="ECO:0000256" key="3">
    <source>
        <dbReference type="ARBA" id="ARBA00022771"/>
    </source>
</evidence>
<feature type="compositionally biased region" description="Low complexity" evidence="6">
    <location>
        <begin position="212"/>
        <end position="225"/>
    </location>
</feature>
<dbReference type="GO" id="GO:0000978">
    <property type="term" value="F:RNA polymerase II cis-regulatory region sequence-specific DNA binding"/>
    <property type="evidence" value="ECO:0007669"/>
    <property type="project" value="TreeGrafter"/>
</dbReference>
<dbReference type="AlphaFoldDB" id="A0A8H5BXS2"/>
<evidence type="ECO:0000256" key="6">
    <source>
        <dbReference type="SAM" id="MobiDB-lite"/>
    </source>
</evidence>
<feature type="domain" description="C2H2-type" evidence="7">
    <location>
        <begin position="334"/>
        <end position="362"/>
    </location>
</feature>
<feature type="compositionally biased region" description="Polar residues" evidence="6">
    <location>
        <begin position="36"/>
        <end position="52"/>
    </location>
</feature>
<dbReference type="GO" id="GO:0005634">
    <property type="term" value="C:nucleus"/>
    <property type="evidence" value="ECO:0007669"/>
    <property type="project" value="UniProtKB-ARBA"/>
</dbReference>
<dbReference type="SUPFAM" id="SSF57667">
    <property type="entry name" value="beta-beta-alpha zinc fingers"/>
    <property type="match status" value="1"/>
</dbReference>
<dbReference type="Proteomes" id="UP000541558">
    <property type="component" value="Unassembled WGS sequence"/>
</dbReference>
<evidence type="ECO:0000259" key="7">
    <source>
        <dbReference type="PROSITE" id="PS50157"/>
    </source>
</evidence>
<dbReference type="PROSITE" id="PS00028">
    <property type="entry name" value="ZINC_FINGER_C2H2_1"/>
    <property type="match status" value="2"/>
</dbReference>
<feature type="region of interest" description="Disordered" evidence="6">
    <location>
        <begin position="1"/>
        <end position="95"/>
    </location>
</feature>
<dbReference type="InterPro" id="IPR013087">
    <property type="entry name" value="Znf_C2H2_type"/>
</dbReference>
<evidence type="ECO:0000256" key="1">
    <source>
        <dbReference type="ARBA" id="ARBA00022723"/>
    </source>
</evidence>
<feature type="compositionally biased region" description="Low complexity" evidence="6">
    <location>
        <begin position="110"/>
        <end position="120"/>
    </location>
</feature>
<feature type="region of interest" description="Disordered" evidence="6">
    <location>
        <begin position="110"/>
        <end position="259"/>
    </location>
</feature>
<keyword evidence="1" id="KW-0479">Metal-binding</keyword>
<evidence type="ECO:0000256" key="4">
    <source>
        <dbReference type="ARBA" id="ARBA00022833"/>
    </source>
</evidence>
<evidence type="ECO:0000256" key="2">
    <source>
        <dbReference type="ARBA" id="ARBA00022737"/>
    </source>
</evidence>
<dbReference type="GO" id="GO:0008270">
    <property type="term" value="F:zinc ion binding"/>
    <property type="evidence" value="ECO:0007669"/>
    <property type="project" value="UniProtKB-KW"/>
</dbReference>
<protein>
    <recommendedName>
        <fullName evidence="7">C2H2-type domain-containing protein</fullName>
    </recommendedName>
</protein>
<organism evidence="8 9">
    <name type="scientific">Ephemerocybe angulata</name>
    <dbReference type="NCBI Taxonomy" id="980116"/>
    <lineage>
        <taxon>Eukaryota</taxon>
        <taxon>Fungi</taxon>
        <taxon>Dikarya</taxon>
        <taxon>Basidiomycota</taxon>
        <taxon>Agaricomycotina</taxon>
        <taxon>Agaricomycetes</taxon>
        <taxon>Agaricomycetidae</taxon>
        <taxon>Agaricales</taxon>
        <taxon>Agaricineae</taxon>
        <taxon>Psathyrellaceae</taxon>
        <taxon>Ephemerocybe</taxon>
    </lineage>
</organism>
<keyword evidence="9" id="KW-1185">Reference proteome</keyword>
<dbReference type="GO" id="GO:0045944">
    <property type="term" value="P:positive regulation of transcription by RNA polymerase II"/>
    <property type="evidence" value="ECO:0007669"/>
    <property type="project" value="UniProtKB-ARBA"/>
</dbReference>
<evidence type="ECO:0000313" key="8">
    <source>
        <dbReference type="EMBL" id="KAF5331520.1"/>
    </source>
</evidence>
<keyword evidence="2" id="KW-0677">Repeat</keyword>
<dbReference type="PROSITE" id="PS50157">
    <property type="entry name" value="ZINC_FINGER_C2H2_2"/>
    <property type="match status" value="1"/>
</dbReference>
<proteinExistence type="predicted"/>
<sequence>MSRSPSPSIEHMPPRSDTGSPFEFRHKSRLAGDIESSPSAHSRDVSPSGSETSDSDHEHVKLPSIREFWSGRLPSNGSSLDSGLRDLGIGHPLPPLVSVVQTKSYRHCPLPLEGLLSSSSNREGRPESSSGPSFSPAVFDHKDLYQWRAPHPPTKSSVWGTASEPVGIRSHPYPSHGRSRSYSIDSESDDGYRGPSPPSERSYSAQYHSRRPPSQSTSTSHRSPSFDSDLELPLSRRTSVHSVPPGGKPTRGYHHSTSYSDYGSAAEAYRSADRSLANENWESYVEKAGRLNGAGPIMYTCRWPKPDGKPCVYTGKKQLAKRHVDSVHLGKKPHVCPECRKPFPQKTSLDIHIRSVHTFQKPLKCEHCESCFSDPARRHKHYRVEHPDKVVKKPRVKIEYKDIAHLLLPEKS</sequence>
<reference evidence="8 9" key="1">
    <citation type="journal article" date="2020" name="ISME J.">
        <title>Uncovering the hidden diversity of litter-decomposition mechanisms in mushroom-forming fungi.</title>
        <authorList>
            <person name="Floudas D."/>
            <person name="Bentzer J."/>
            <person name="Ahren D."/>
            <person name="Johansson T."/>
            <person name="Persson P."/>
            <person name="Tunlid A."/>
        </authorList>
    </citation>
    <scope>NUCLEOTIDE SEQUENCE [LARGE SCALE GENOMIC DNA]</scope>
    <source>
        <strain evidence="8 9">CBS 175.51</strain>
    </source>
</reference>
<gene>
    <name evidence="8" type="ORF">D9611_007680</name>
</gene>
<name>A0A8H5BXS2_9AGAR</name>
<comment type="caution">
    <text evidence="8">The sequence shown here is derived from an EMBL/GenBank/DDBJ whole genome shotgun (WGS) entry which is preliminary data.</text>
</comment>
<evidence type="ECO:0000313" key="9">
    <source>
        <dbReference type="Proteomes" id="UP000541558"/>
    </source>
</evidence>
<keyword evidence="4" id="KW-0862">Zinc</keyword>
<dbReference type="GO" id="GO:0000981">
    <property type="term" value="F:DNA-binding transcription factor activity, RNA polymerase II-specific"/>
    <property type="evidence" value="ECO:0007669"/>
    <property type="project" value="TreeGrafter"/>
</dbReference>
<dbReference type="Gene3D" id="3.30.160.60">
    <property type="entry name" value="Classic Zinc Finger"/>
    <property type="match status" value="1"/>
</dbReference>
<dbReference type="InterPro" id="IPR050329">
    <property type="entry name" value="GLI_C2H2-zinc-finger"/>
</dbReference>
<dbReference type="SMART" id="SM00355">
    <property type="entry name" value="ZnF_C2H2"/>
    <property type="match status" value="2"/>
</dbReference>
<dbReference type="OrthoDB" id="654211at2759"/>